<comment type="caution">
    <text evidence="3">The sequence shown here is derived from an EMBL/GenBank/DDBJ whole genome shotgun (WGS) entry which is preliminary data.</text>
</comment>
<sequence length="87" mass="9415">MAFLKANLVMVMAIILLIFSSVATALSNDGPVLPNFSLGRRVLSVSKQLPDHQPDSSGKGSDFHKPPTTKQVTYGPVPFPPYRPPKP</sequence>
<dbReference type="Proteomes" id="UP000796880">
    <property type="component" value="Unassembled WGS sequence"/>
</dbReference>
<protein>
    <recommendedName>
        <fullName evidence="5">Transmembrane protein</fullName>
    </recommendedName>
</protein>
<feature type="signal peptide" evidence="2">
    <location>
        <begin position="1"/>
        <end position="25"/>
    </location>
</feature>
<accession>A0A8K0H4D2</accession>
<feature type="chain" id="PRO_5035451585" description="Transmembrane protein" evidence="2">
    <location>
        <begin position="26"/>
        <end position="87"/>
    </location>
</feature>
<dbReference type="EMBL" id="VOIH02000005">
    <property type="protein sequence ID" value="KAF3445542.1"/>
    <property type="molecule type" value="Genomic_DNA"/>
</dbReference>
<keyword evidence="2" id="KW-0732">Signal</keyword>
<reference evidence="3" key="1">
    <citation type="submission" date="2020-03" db="EMBL/GenBank/DDBJ databases">
        <title>A high-quality chromosome-level genome assembly of a woody plant with both climbing and erect habits, Rhamnella rubrinervis.</title>
        <authorList>
            <person name="Lu Z."/>
            <person name="Yang Y."/>
            <person name="Zhu X."/>
            <person name="Sun Y."/>
        </authorList>
    </citation>
    <scope>NUCLEOTIDE SEQUENCE</scope>
    <source>
        <strain evidence="3">BYM</strain>
        <tissue evidence="3">Leaf</tissue>
    </source>
</reference>
<proteinExistence type="predicted"/>
<name>A0A8K0H4D2_9ROSA</name>
<organism evidence="3 4">
    <name type="scientific">Rhamnella rubrinervis</name>
    <dbReference type="NCBI Taxonomy" id="2594499"/>
    <lineage>
        <taxon>Eukaryota</taxon>
        <taxon>Viridiplantae</taxon>
        <taxon>Streptophyta</taxon>
        <taxon>Embryophyta</taxon>
        <taxon>Tracheophyta</taxon>
        <taxon>Spermatophyta</taxon>
        <taxon>Magnoliopsida</taxon>
        <taxon>eudicotyledons</taxon>
        <taxon>Gunneridae</taxon>
        <taxon>Pentapetalae</taxon>
        <taxon>rosids</taxon>
        <taxon>fabids</taxon>
        <taxon>Rosales</taxon>
        <taxon>Rhamnaceae</taxon>
        <taxon>rhamnoid group</taxon>
        <taxon>Rhamneae</taxon>
        <taxon>Rhamnella</taxon>
    </lineage>
</organism>
<dbReference type="AlphaFoldDB" id="A0A8K0H4D2"/>
<feature type="region of interest" description="Disordered" evidence="1">
    <location>
        <begin position="47"/>
        <end position="87"/>
    </location>
</feature>
<evidence type="ECO:0000313" key="4">
    <source>
        <dbReference type="Proteomes" id="UP000796880"/>
    </source>
</evidence>
<gene>
    <name evidence="3" type="ORF">FNV43_RR10718</name>
</gene>
<evidence type="ECO:0008006" key="5">
    <source>
        <dbReference type="Google" id="ProtNLM"/>
    </source>
</evidence>
<feature type="compositionally biased region" description="Pro residues" evidence="1">
    <location>
        <begin position="77"/>
        <end position="87"/>
    </location>
</feature>
<evidence type="ECO:0000256" key="1">
    <source>
        <dbReference type="SAM" id="MobiDB-lite"/>
    </source>
</evidence>
<keyword evidence="4" id="KW-1185">Reference proteome</keyword>
<evidence type="ECO:0000313" key="3">
    <source>
        <dbReference type="EMBL" id="KAF3445542.1"/>
    </source>
</evidence>
<evidence type="ECO:0000256" key="2">
    <source>
        <dbReference type="SAM" id="SignalP"/>
    </source>
</evidence>